<organism evidence="6 7">
    <name type="scientific">Flectobacillus roseus</name>
    <dbReference type="NCBI Taxonomy" id="502259"/>
    <lineage>
        <taxon>Bacteria</taxon>
        <taxon>Pseudomonadati</taxon>
        <taxon>Bacteroidota</taxon>
        <taxon>Cytophagia</taxon>
        <taxon>Cytophagales</taxon>
        <taxon>Flectobacillaceae</taxon>
        <taxon>Flectobacillus</taxon>
    </lineage>
</organism>
<dbReference type="InterPro" id="IPR039420">
    <property type="entry name" value="WalR-like"/>
</dbReference>
<dbReference type="Proteomes" id="UP001236507">
    <property type="component" value="Unassembled WGS sequence"/>
</dbReference>
<dbReference type="Gene3D" id="3.40.50.2300">
    <property type="match status" value="1"/>
</dbReference>
<dbReference type="InterPro" id="IPR058245">
    <property type="entry name" value="NreC/VraR/RcsB-like_REC"/>
</dbReference>
<dbReference type="SUPFAM" id="SSF46894">
    <property type="entry name" value="C-terminal effector domain of the bipartite response regulators"/>
    <property type="match status" value="1"/>
</dbReference>
<dbReference type="PANTHER" id="PTHR43214">
    <property type="entry name" value="TWO-COMPONENT RESPONSE REGULATOR"/>
    <property type="match status" value="1"/>
</dbReference>
<dbReference type="Pfam" id="PF00196">
    <property type="entry name" value="GerE"/>
    <property type="match status" value="1"/>
</dbReference>
<dbReference type="InterPro" id="IPR001789">
    <property type="entry name" value="Sig_transdc_resp-reg_receiver"/>
</dbReference>
<feature type="modified residue" description="4-aspartylphosphate" evidence="3">
    <location>
        <position position="56"/>
    </location>
</feature>
<dbReference type="SMART" id="SM00421">
    <property type="entry name" value="HTH_LUXR"/>
    <property type="match status" value="1"/>
</dbReference>
<keyword evidence="2" id="KW-0238">DNA-binding</keyword>
<evidence type="ECO:0000256" key="2">
    <source>
        <dbReference type="ARBA" id="ARBA00023125"/>
    </source>
</evidence>
<evidence type="ECO:0000259" key="5">
    <source>
        <dbReference type="PROSITE" id="PS50110"/>
    </source>
</evidence>
<comment type="caution">
    <text evidence="6">The sequence shown here is derived from an EMBL/GenBank/DDBJ whole genome shotgun (WGS) entry which is preliminary data.</text>
</comment>
<dbReference type="PROSITE" id="PS50110">
    <property type="entry name" value="RESPONSE_REGULATORY"/>
    <property type="match status" value="1"/>
</dbReference>
<dbReference type="InterPro" id="IPR011006">
    <property type="entry name" value="CheY-like_superfamily"/>
</dbReference>
<evidence type="ECO:0000256" key="3">
    <source>
        <dbReference type="PROSITE-ProRule" id="PRU00169"/>
    </source>
</evidence>
<proteinExistence type="predicted"/>
<evidence type="ECO:0000259" key="4">
    <source>
        <dbReference type="PROSITE" id="PS50043"/>
    </source>
</evidence>
<reference evidence="6 7" key="1">
    <citation type="submission" date="2023-05" db="EMBL/GenBank/DDBJ databases">
        <title>Novel species of genus Flectobacillus isolated from stream in China.</title>
        <authorList>
            <person name="Lu H."/>
        </authorList>
    </citation>
    <scope>NUCLEOTIDE SEQUENCE [LARGE SCALE GENOMIC DNA]</scope>
    <source>
        <strain evidence="6 7">KCTC 42575</strain>
    </source>
</reference>
<keyword evidence="7" id="KW-1185">Reference proteome</keyword>
<dbReference type="PRINTS" id="PR00038">
    <property type="entry name" value="HTHLUXR"/>
</dbReference>
<feature type="domain" description="HTH luxR-type" evidence="4">
    <location>
        <begin position="143"/>
        <end position="208"/>
    </location>
</feature>
<feature type="domain" description="Response regulatory" evidence="5">
    <location>
        <begin position="7"/>
        <end position="121"/>
    </location>
</feature>
<evidence type="ECO:0000313" key="6">
    <source>
        <dbReference type="EMBL" id="MDI9858475.1"/>
    </source>
</evidence>
<sequence>MNESKASLLIADDHVLFSEGIISMLRDTYHFSGLVTDGKQVMNAILERKPALILLDINLPNIDGLELAKLIKSNFAEVRIIFLTMYNEGKFVDQAQKLKVDGYMLKHSTKEELILAIDKVLSGGKYFDPKLNLEKTNLHQTDYFVKKFLLTPREVEIIRLIKKGASSGQIAEALHLSEETVRSHRKNIHFKLGVSKVSELIEFANANGL</sequence>
<gene>
    <name evidence="6" type="ORF">QM524_04580</name>
</gene>
<dbReference type="InterPro" id="IPR000792">
    <property type="entry name" value="Tscrpt_reg_LuxR_C"/>
</dbReference>
<dbReference type="SUPFAM" id="SSF52172">
    <property type="entry name" value="CheY-like"/>
    <property type="match status" value="1"/>
</dbReference>
<dbReference type="RefSeq" id="WP_166578171.1">
    <property type="nucleotide sequence ID" value="NZ_JASHIF010000003.1"/>
</dbReference>
<accession>A0ABT6Y4J7</accession>
<dbReference type="CDD" id="cd17535">
    <property type="entry name" value="REC_NarL-like"/>
    <property type="match status" value="1"/>
</dbReference>
<dbReference type="CDD" id="cd06170">
    <property type="entry name" value="LuxR_C_like"/>
    <property type="match status" value="1"/>
</dbReference>
<dbReference type="PROSITE" id="PS00622">
    <property type="entry name" value="HTH_LUXR_1"/>
    <property type="match status" value="1"/>
</dbReference>
<dbReference type="PROSITE" id="PS50043">
    <property type="entry name" value="HTH_LUXR_2"/>
    <property type="match status" value="1"/>
</dbReference>
<evidence type="ECO:0000313" key="7">
    <source>
        <dbReference type="Proteomes" id="UP001236507"/>
    </source>
</evidence>
<keyword evidence="1 3" id="KW-0597">Phosphoprotein</keyword>
<dbReference type="InterPro" id="IPR016032">
    <property type="entry name" value="Sig_transdc_resp-reg_C-effctor"/>
</dbReference>
<dbReference type="SMART" id="SM00448">
    <property type="entry name" value="REC"/>
    <property type="match status" value="1"/>
</dbReference>
<dbReference type="Pfam" id="PF00072">
    <property type="entry name" value="Response_reg"/>
    <property type="match status" value="1"/>
</dbReference>
<protein>
    <submittedName>
        <fullName evidence="6">Response regulator transcription factor</fullName>
    </submittedName>
</protein>
<dbReference type="EMBL" id="JASHIF010000003">
    <property type="protein sequence ID" value="MDI9858475.1"/>
    <property type="molecule type" value="Genomic_DNA"/>
</dbReference>
<evidence type="ECO:0000256" key="1">
    <source>
        <dbReference type="ARBA" id="ARBA00022553"/>
    </source>
</evidence>
<name>A0ABT6Y4J7_9BACT</name>